<reference evidence="5 6" key="1">
    <citation type="submission" date="2016-10" db="EMBL/GenBank/DDBJ databases">
        <authorList>
            <person name="de Groot N.N."/>
        </authorList>
    </citation>
    <scope>NUCLEOTIDE SEQUENCE [LARGE SCALE GENOMIC DNA]</scope>
    <source>
        <strain evidence="5 6">DSM 21001</strain>
    </source>
</reference>
<dbReference type="GO" id="GO:0016787">
    <property type="term" value="F:hydrolase activity"/>
    <property type="evidence" value="ECO:0007669"/>
    <property type="project" value="UniProtKB-KW"/>
</dbReference>
<feature type="binding site" evidence="3">
    <location>
        <position position="253"/>
    </location>
    <ligand>
        <name>a divalent metal cation</name>
        <dbReference type="ChEBI" id="CHEBI:60240"/>
        <label>1</label>
    </ligand>
</feature>
<feature type="chain" id="PRO_5011476729" evidence="4">
    <location>
        <begin position="22"/>
        <end position="293"/>
    </location>
</feature>
<comment type="similarity">
    <text evidence="1">Belongs to the GTP cyclohydrolase I type 2/NIF3 family.</text>
</comment>
<name>A0A1I6MYL9_9BACT</name>
<protein>
    <submittedName>
        <fullName evidence="5">Putative GTP cyclohydrolase 1 type 2, NIF3 family</fullName>
    </submittedName>
</protein>
<organism evidence="5 6">
    <name type="scientific">Granulicella pectinivorans</name>
    <dbReference type="NCBI Taxonomy" id="474950"/>
    <lineage>
        <taxon>Bacteria</taxon>
        <taxon>Pseudomonadati</taxon>
        <taxon>Acidobacteriota</taxon>
        <taxon>Terriglobia</taxon>
        <taxon>Terriglobales</taxon>
        <taxon>Acidobacteriaceae</taxon>
        <taxon>Granulicella</taxon>
    </lineage>
</organism>
<dbReference type="EMBL" id="FOZL01000002">
    <property type="protein sequence ID" value="SFS20779.1"/>
    <property type="molecule type" value="Genomic_DNA"/>
</dbReference>
<evidence type="ECO:0000313" key="6">
    <source>
        <dbReference type="Proteomes" id="UP000199024"/>
    </source>
</evidence>
<dbReference type="STRING" id="474950.SAMN05421771_3822"/>
<gene>
    <name evidence="5" type="ORF">SAMN05421771_3822</name>
</gene>
<dbReference type="PANTHER" id="PTHR13799">
    <property type="entry name" value="NGG1 INTERACTING FACTOR 3"/>
    <property type="match status" value="1"/>
</dbReference>
<keyword evidence="2 3" id="KW-0479">Metal-binding</keyword>
<evidence type="ECO:0000256" key="2">
    <source>
        <dbReference type="ARBA" id="ARBA00022723"/>
    </source>
</evidence>
<evidence type="ECO:0000256" key="4">
    <source>
        <dbReference type="SAM" id="SignalP"/>
    </source>
</evidence>
<feature type="binding site" evidence="3">
    <location>
        <position position="249"/>
    </location>
    <ligand>
        <name>a divalent metal cation</name>
        <dbReference type="ChEBI" id="CHEBI:60240"/>
        <label>1</label>
    </ligand>
</feature>
<dbReference type="Proteomes" id="UP000199024">
    <property type="component" value="Unassembled WGS sequence"/>
</dbReference>
<evidence type="ECO:0000256" key="1">
    <source>
        <dbReference type="ARBA" id="ARBA00006964"/>
    </source>
</evidence>
<dbReference type="InterPro" id="IPR036069">
    <property type="entry name" value="DUF34/NIF3_sf"/>
</dbReference>
<evidence type="ECO:0000313" key="5">
    <source>
        <dbReference type="EMBL" id="SFS20779.1"/>
    </source>
</evidence>
<dbReference type="OrthoDB" id="1116574at2"/>
<keyword evidence="6" id="KW-1185">Reference proteome</keyword>
<feature type="signal peptide" evidence="4">
    <location>
        <begin position="1"/>
        <end position="21"/>
    </location>
</feature>
<dbReference type="RefSeq" id="WP_089842660.1">
    <property type="nucleotide sequence ID" value="NZ_FOZL01000002.1"/>
</dbReference>
<evidence type="ECO:0000256" key="3">
    <source>
        <dbReference type="PIRSR" id="PIRSR602678-1"/>
    </source>
</evidence>
<accession>A0A1I6MYL9</accession>
<keyword evidence="5" id="KW-0378">Hydrolase</keyword>
<dbReference type="Pfam" id="PF01784">
    <property type="entry name" value="DUF34_NIF3"/>
    <property type="match status" value="1"/>
</dbReference>
<dbReference type="GO" id="GO:0005737">
    <property type="term" value="C:cytoplasm"/>
    <property type="evidence" value="ECO:0007669"/>
    <property type="project" value="TreeGrafter"/>
</dbReference>
<feature type="binding site" evidence="3">
    <location>
        <position position="86"/>
    </location>
    <ligand>
        <name>a divalent metal cation</name>
        <dbReference type="ChEBI" id="CHEBI:60240"/>
        <label>1</label>
    </ligand>
</feature>
<dbReference type="SUPFAM" id="SSF102705">
    <property type="entry name" value="NIF3 (NGG1p interacting factor 3)-like"/>
    <property type="match status" value="1"/>
</dbReference>
<dbReference type="Gene3D" id="3.40.1390.30">
    <property type="entry name" value="NIF3 (NGG1p interacting factor 3)-like"/>
    <property type="match status" value="2"/>
</dbReference>
<dbReference type="InterPro" id="IPR002678">
    <property type="entry name" value="DUF34/NIF3"/>
</dbReference>
<proteinExistence type="inferred from homology"/>
<sequence length="293" mass="32107">MTMRGLWLVAVLLVSAGSVAAQEMTAADALVKVRARYPADVGAGTVDTVKAGDPSTKVTGVATTFLDTLDVLREANRRGLNLVITHEPTFYNHLDQTTLLTNDPVYKEKLAFIEEHHMVVFRLHDAIHRVPPDAIAMGLVERLGWKAYLRKPDEPYFVTIPPISLVDLAKELQKKLGAETMRVVGEPSLRVTKIGIAPGSAGMPRQVMALERDDVEVLIAGEASEWETVEYVRDASSEGRKKALILLGHEPSEEDGMEQCAKDLRGVFPGLKVEHLVAGNAMWTPDKPVAVKK</sequence>
<keyword evidence="4" id="KW-0732">Signal</keyword>
<dbReference type="AlphaFoldDB" id="A0A1I6MYL9"/>
<dbReference type="PANTHER" id="PTHR13799:SF14">
    <property type="entry name" value="GTP CYCLOHYDROLASE 1 TYPE 2 HOMOLOG"/>
    <property type="match status" value="1"/>
</dbReference>
<dbReference type="GO" id="GO:0046872">
    <property type="term" value="F:metal ion binding"/>
    <property type="evidence" value="ECO:0007669"/>
    <property type="project" value="UniProtKB-KW"/>
</dbReference>